<protein>
    <submittedName>
        <fullName evidence="2">Class I SAM-dependent methyltransferase</fullName>
    </submittedName>
</protein>
<sequence length="263" mass="29333">MSAWNEPELSFASHEGLPFLVEHWYLGSPTRRYMMVRRFAEVLDHADLKPGHKVLDLGCGWAYGTHWAHARGCTVSGIDLGWDQLLWAQKAMPAGLNLMQANAKCLPFPDASFDRAVSVEMMEHVFRPDRPAVFSEIARVVKKGGRVAISTPNPDSPIETVKRVAVKWPWLRRALPSSCFPEAEDDAGEYHPYRYHHPLSPAELVAGLERVGFRVQGTKSFMWVLKTLPTPLLGLGRAAESLAEALPLVNRAGATTLVWAERV</sequence>
<evidence type="ECO:0000313" key="3">
    <source>
        <dbReference type="Proteomes" id="UP000696931"/>
    </source>
</evidence>
<proteinExistence type="predicted"/>
<dbReference type="PANTHER" id="PTHR43667:SF2">
    <property type="entry name" value="FATTY ACID C-METHYL TRANSFERASE"/>
    <property type="match status" value="1"/>
</dbReference>
<evidence type="ECO:0000259" key="1">
    <source>
        <dbReference type="Pfam" id="PF08241"/>
    </source>
</evidence>
<feature type="domain" description="Methyltransferase type 11" evidence="1">
    <location>
        <begin position="55"/>
        <end position="149"/>
    </location>
</feature>
<dbReference type="CDD" id="cd02440">
    <property type="entry name" value="AdoMet_MTases"/>
    <property type="match status" value="1"/>
</dbReference>
<dbReference type="Gene3D" id="3.40.50.150">
    <property type="entry name" value="Vaccinia Virus protein VP39"/>
    <property type="match status" value="1"/>
</dbReference>
<evidence type="ECO:0000313" key="2">
    <source>
        <dbReference type="EMBL" id="MBI5170664.1"/>
    </source>
</evidence>
<dbReference type="AlphaFoldDB" id="A0A933SIS4"/>
<dbReference type="Pfam" id="PF08241">
    <property type="entry name" value="Methyltransf_11"/>
    <property type="match status" value="1"/>
</dbReference>
<dbReference type="SUPFAM" id="SSF53335">
    <property type="entry name" value="S-adenosyl-L-methionine-dependent methyltransferases"/>
    <property type="match status" value="1"/>
</dbReference>
<keyword evidence="2" id="KW-0808">Transferase</keyword>
<dbReference type="GO" id="GO:0008757">
    <property type="term" value="F:S-adenosylmethionine-dependent methyltransferase activity"/>
    <property type="evidence" value="ECO:0007669"/>
    <property type="project" value="InterPro"/>
</dbReference>
<gene>
    <name evidence="2" type="ORF">HZA61_14340</name>
</gene>
<dbReference type="EMBL" id="JACRIW010000102">
    <property type="protein sequence ID" value="MBI5170664.1"/>
    <property type="molecule type" value="Genomic_DNA"/>
</dbReference>
<dbReference type="InterPro" id="IPR013216">
    <property type="entry name" value="Methyltransf_11"/>
</dbReference>
<dbReference type="InterPro" id="IPR029063">
    <property type="entry name" value="SAM-dependent_MTases_sf"/>
</dbReference>
<comment type="caution">
    <text evidence="2">The sequence shown here is derived from an EMBL/GenBank/DDBJ whole genome shotgun (WGS) entry which is preliminary data.</text>
</comment>
<keyword evidence="2" id="KW-0489">Methyltransferase</keyword>
<reference evidence="2" key="1">
    <citation type="submission" date="2020-07" db="EMBL/GenBank/DDBJ databases">
        <title>Huge and variable diversity of episymbiotic CPR bacteria and DPANN archaea in groundwater ecosystems.</title>
        <authorList>
            <person name="He C.Y."/>
            <person name="Keren R."/>
            <person name="Whittaker M."/>
            <person name="Farag I.F."/>
            <person name="Doudna J."/>
            <person name="Cate J.H.D."/>
            <person name="Banfield J.F."/>
        </authorList>
    </citation>
    <scope>NUCLEOTIDE SEQUENCE</scope>
    <source>
        <strain evidence="2">NC_groundwater_1813_Pr3_B-0.1um_71_17</strain>
    </source>
</reference>
<dbReference type="GO" id="GO:0032259">
    <property type="term" value="P:methylation"/>
    <property type="evidence" value="ECO:0007669"/>
    <property type="project" value="UniProtKB-KW"/>
</dbReference>
<dbReference type="PANTHER" id="PTHR43667">
    <property type="entry name" value="CYCLOPROPANE-FATTY-ACYL-PHOSPHOLIPID SYNTHASE"/>
    <property type="match status" value="1"/>
</dbReference>
<dbReference type="Proteomes" id="UP000696931">
    <property type="component" value="Unassembled WGS sequence"/>
</dbReference>
<dbReference type="InterPro" id="IPR050723">
    <property type="entry name" value="CFA/CMAS"/>
</dbReference>
<accession>A0A933SIS4</accession>
<name>A0A933SIS4_UNCEI</name>
<organism evidence="2 3">
    <name type="scientific">Eiseniibacteriota bacterium</name>
    <dbReference type="NCBI Taxonomy" id="2212470"/>
    <lineage>
        <taxon>Bacteria</taxon>
        <taxon>Candidatus Eiseniibacteriota</taxon>
    </lineage>
</organism>